<dbReference type="Proteomes" id="UP000256964">
    <property type="component" value="Unassembled WGS sequence"/>
</dbReference>
<keyword evidence="10" id="KW-1185">Reference proteome</keyword>
<dbReference type="GO" id="GO:0007052">
    <property type="term" value="P:mitotic spindle organization"/>
    <property type="evidence" value="ECO:0007669"/>
    <property type="project" value="TreeGrafter"/>
</dbReference>
<evidence type="ECO:0000256" key="8">
    <source>
        <dbReference type="SAM" id="MobiDB-lite"/>
    </source>
</evidence>
<keyword evidence="4 7" id="KW-0963">Cytoplasm</keyword>
<reference evidence="9 10" key="1">
    <citation type="journal article" date="2018" name="Biotechnol. Biofuels">
        <title>Integrative visual omics of the white-rot fungus Polyporus brumalis exposes the biotechnological potential of its oxidative enzymes for delignifying raw plant biomass.</title>
        <authorList>
            <person name="Miyauchi S."/>
            <person name="Rancon A."/>
            <person name="Drula E."/>
            <person name="Hage H."/>
            <person name="Chaduli D."/>
            <person name="Favel A."/>
            <person name="Grisel S."/>
            <person name="Henrissat B."/>
            <person name="Herpoel-Gimbert I."/>
            <person name="Ruiz-Duenas F.J."/>
            <person name="Chevret D."/>
            <person name="Hainaut M."/>
            <person name="Lin J."/>
            <person name="Wang M."/>
            <person name="Pangilinan J."/>
            <person name="Lipzen A."/>
            <person name="Lesage-Meessen L."/>
            <person name="Navarro D."/>
            <person name="Riley R."/>
            <person name="Grigoriev I.V."/>
            <person name="Zhou S."/>
            <person name="Raouche S."/>
            <person name="Rosso M.N."/>
        </authorList>
    </citation>
    <scope>NUCLEOTIDE SEQUENCE [LARGE SCALE GENOMIC DNA]</scope>
    <source>
        <strain evidence="9 10">BRFM 1820</strain>
    </source>
</reference>
<comment type="similarity">
    <text evidence="3 7">Belongs to the PTPA-type PPIase family.</text>
</comment>
<evidence type="ECO:0000256" key="4">
    <source>
        <dbReference type="ARBA" id="ARBA00022490"/>
    </source>
</evidence>
<name>A0A371D134_9APHY</name>
<proteinExistence type="inferred from homology"/>
<dbReference type="CDD" id="cd04087">
    <property type="entry name" value="PTPA"/>
    <property type="match status" value="1"/>
</dbReference>
<dbReference type="PANTHER" id="PTHR10012">
    <property type="entry name" value="SERINE/THREONINE-PROTEIN PHOSPHATASE 2A REGULATORY SUBUNIT B"/>
    <property type="match status" value="1"/>
</dbReference>
<feature type="region of interest" description="Disordered" evidence="8">
    <location>
        <begin position="336"/>
        <end position="454"/>
    </location>
</feature>
<dbReference type="EMBL" id="KZ857429">
    <property type="protein sequence ID" value="RDX46257.1"/>
    <property type="molecule type" value="Genomic_DNA"/>
</dbReference>
<dbReference type="SUPFAM" id="SSF140984">
    <property type="entry name" value="PTPA-like"/>
    <property type="match status" value="1"/>
</dbReference>
<dbReference type="GO" id="GO:0005737">
    <property type="term" value="C:cytoplasm"/>
    <property type="evidence" value="ECO:0007669"/>
    <property type="project" value="UniProtKB-SubCell"/>
</dbReference>
<evidence type="ECO:0000313" key="10">
    <source>
        <dbReference type="Proteomes" id="UP000256964"/>
    </source>
</evidence>
<dbReference type="Gene3D" id="1.20.120.1150">
    <property type="match status" value="1"/>
</dbReference>
<evidence type="ECO:0000256" key="1">
    <source>
        <dbReference type="ARBA" id="ARBA00000971"/>
    </source>
</evidence>
<protein>
    <recommendedName>
        <fullName evidence="7">Serine/threonine-protein phosphatase 2A activator</fullName>
        <ecNumber evidence="7">5.2.1.8</ecNumber>
    </recommendedName>
    <alternativeName>
        <fullName evidence="7">Phosphotyrosyl phosphatase activator</fullName>
    </alternativeName>
</protein>
<feature type="compositionally biased region" description="Low complexity" evidence="8">
    <location>
        <begin position="336"/>
        <end position="363"/>
    </location>
</feature>
<evidence type="ECO:0000256" key="5">
    <source>
        <dbReference type="ARBA" id="ARBA00023110"/>
    </source>
</evidence>
<dbReference type="GO" id="GO:0003755">
    <property type="term" value="F:peptidyl-prolyl cis-trans isomerase activity"/>
    <property type="evidence" value="ECO:0007669"/>
    <property type="project" value="UniProtKB-KW"/>
</dbReference>
<dbReference type="Pfam" id="PF03095">
    <property type="entry name" value="PTPA"/>
    <property type="match status" value="1"/>
</dbReference>
<dbReference type="EC" id="5.2.1.8" evidence="7"/>
<evidence type="ECO:0000256" key="3">
    <source>
        <dbReference type="ARBA" id="ARBA00011019"/>
    </source>
</evidence>
<dbReference type="OrthoDB" id="16120at2759"/>
<organism evidence="9 10">
    <name type="scientific">Lentinus brumalis</name>
    <dbReference type="NCBI Taxonomy" id="2498619"/>
    <lineage>
        <taxon>Eukaryota</taxon>
        <taxon>Fungi</taxon>
        <taxon>Dikarya</taxon>
        <taxon>Basidiomycota</taxon>
        <taxon>Agaricomycotina</taxon>
        <taxon>Agaricomycetes</taxon>
        <taxon>Polyporales</taxon>
        <taxon>Polyporaceae</taxon>
        <taxon>Lentinus</taxon>
    </lineage>
</organism>
<evidence type="ECO:0000256" key="2">
    <source>
        <dbReference type="ARBA" id="ARBA00004496"/>
    </source>
</evidence>
<dbReference type="InterPro" id="IPR043170">
    <property type="entry name" value="PTPA_C_lid"/>
</dbReference>
<keyword evidence="6 7" id="KW-0413">Isomerase</keyword>
<comment type="function">
    <text evidence="7">PPIases accelerate the folding of proteins. It catalyzes the cis-trans isomerization of proline imidic peptide bonds in oligopeptides.</text>
</comment>
<keyword evidence="5 7" id="KW-0697">Rotamase</keyword>
<dbReference type="InterPro" id="IPR037218">
    <property type="entry name" value="PTPA_sf"/>
</dbReference>
<evidence type="ECO:0000313" key="9">
    <source>
        <dbReference type="EMBL" id="RDX46257.1"/>
    </source>
</evidence>
<dbReference type="GO" id="GO:0008160">
    <property type="term" value="F:protein tyrosine phosphatase activator activity"/>
    <property type="evidence" value="ECO:0007669"/>
    <property type="project" value="TreeGrafter"/>
</dbReference>
<gene>
    <name evidence="9" type="ORF">OH76DRAFT_1407167</name>
</gene>
<dbReference type="AlphaFoldDB" id="A0A371D134"/>
<sequence length="454" mass="49456">MATNSSPSPGLSLPSTSALPPLRRIDVSSLNPADTPVLRIKTDEDVEAWKQTRGYQDYGLFLRRLAESVVGCSLPYGDPEPDPAAVAVIAMLDKLDKWIDEIPPLPTPQRFGNLAFRTWGKRLGEESTALLKELLPSSLHTALPFIEPYLLTSFGSFTRMDYGTGHETSFALFLLCLTLLRFLEPEPRIERQLVLNVFVRYLRLCWRLQDVYKLEPAGSHGVWGLDDYSFLSYIFGSAQLRDQKEIPVNAILQPPLPSTNLYFLSITRIHEVKSGPFHEHSSQLYSIATGVQHWSKVHTGLFKMYEAEVLGKRVVVQHIPLGGLLEWDAPQRHALSTAPTPAPFTTSAPSATPAPWATAAPLTMSTPYTAPSRGSPLPFTSSVAHTGHPGTARYPQRGPGANAPLIPARMPLGPTASTALRPLPKSSGTSTPVNGPPPPPPQSSHSKSGAGGEE</sequence>
<comment type="catalytic activity">
    <reaction evidence="1 7">
        <text>[protein]-peptidylproline (omega=180) = [protein]-peptidylproline (omega=0)</text>
        <dbReference type="Rhea" id="RHEA:16237"/>
        <dbReference type="Rhea" id="RHEA-COMP:10747"/>
        <dbReference type="Rhea" id="RHEA-COMP:10748"/>
        <dbReference type="ChEBI" id="CHEBI:83833"/>
        <dbReference type="ChEBI" id="CHEBI:83834"/>
        <dbReference type="EC" id="5.2.1.8"/>
    </reaction>
</comment>
<evidence type="ECO:0000256" key="6">
    <source>
        <dbReference type="ARBA" id="ARBA00023235"/>
    </source>
</evidence>
<dbReference type="InterPro" id="IPR004327">
    <property type="entry name" value="Phstyr_phstse_ac"/>
</dbReference>
<dbReference type="GO" id="GO:0005634">
    <property type="term" value="C:nucleus"/>
    <property type="evidence" value="ECO:0007669"/>
    <property type="project" value="TreeGrafter"/>
</dbReference>
<comment type="subcellular location">
    <subcellularLocation>
        <location evidence="2 7">Cytoplasm</location>
    </subcellularLocation>
</comment>
<accession>A0A371D134</accession>
<dbReference type="PANTHER" id="PTHR10012:SF0">
    <property type="entry name" value="SERINE_THREONINE-PROTEIN PHOSPHATASE 2A ACTIVATOR"/>
    <property type="match status" value="1"/>
</dbReference>
<evidence type="ECO:0000256" key="7">
    <source>
        <dbReference type="RuleBase" id="RU361210"/>
    </source>
</evidence>
<dbReference type="GO" id="GO:0000159">
    <property type="term" value="C:protein phosphatase type 2A complex"/>
    <property type="evidence" value="ECO:0007669"/>
    <property type="project" value="TreeGrafter"/>
</dbReference>
<dbReference type="STRING" id="139420.A0A371D134"/>